<name>A0ABN6E1V9_9BACT</name>
<dbReference type="PRINTS" id="PR00368">
    <property type="entry name" value="FADPNR"/>
</dbReference>
<dbReference type="PROSITE" id="PS50206">
    <property type="entry name" value="RHODANESE_3"/>
    <property type="match status" value="1"/>
</dbReference>
<dbReference type="InterPro" id="IPR036188">
    <property type="entry name" value="FAD/NAD-bd_sf"/>
</dbReference>
<dbReference type="SMART" id="SM00450">
    <property type="entry name" value="RHOD"/>
    <property type="match status" value="1"/>
</dbReference>
<comment type="similarity">
    <text evidence="2">Belongs to the class-III pyridine nucleotide-disulfide oxidoreductase family.</text>
</comment>
<keyword evidence="6" id="KW-0676">Redox-active center</keyword>
<evidence type="ECO:0000256" key="4">
    <source>
        <dbReference type="ARBA" id="ARBA00022827"/>
    </source>
</evidence>
<dbReference type="SUPFAM" id="SSF52821">
    <property type="entry name" value="Rhodanese/Cell cycle control phosphatase"/>
    <property type="match status" value="1"/>
</dbReference>
<evidence type="ECO:0000256" key="2">
    <source>
        <dbReference type="ARBA" id="ARBA00009130"/>
    </source>
</evidence>
<dbReference type="Gene3D" id="3.40.250.10">
    <property type="entry name" value="Rhodanese-like domain"/>
    <property type="match status" value="1"/>
</dbReference>
<dbReference type="Pfam" id="PF00581">
    <property type="entry name" value="Rhodanese"/>
    <property type="match status" value="1"/>
</dbReference>
<reference evidence="8 9" key="1">
    <citation type="journal article" date="2016" name="C (Basel)">
        <title>Selective Growth of and Electricity Production by Marine Exoelectrogenic Bacteria in Self-Aggregated Hydrogel of Microbially Reduced Graphene Oxide.</title>
        <authorList>
            <person name="Yoshida N."/>
            <person name="Goto Y."/>
            <person name="Miyata Y."/>
        </authorList>
    </citation>
    <scope>NUCLEOTIDE SEQUENCE [LARGE SCALE GENOMIC DNA]</scope>
    <source>
        <strain evidence="8 9">NIT-T3</strain>
    </source>
</reference>
<comment type="cofactor">
    <cofactor evidence="1">
        <name>FAD</name>
        <dbReference type="ChEBI" id="CHEBI:57692"/>
    </cofactor>
</comment>
<dbReference type="InterPro" id="IPR050260">
    <property type="entry name" value="FAD-bd_OxRdtase"/>
</dbReference>
<dbReference type="PANTHER" id="PTHR43429">
    <property type="entry name" value="PYRIDINE NUCLEOTIDE-DISULFIDE OXIDOREDUCTASE DOMAIN-CONTAINING"/>
    <property type="match status" value="1"/>
</dbReference>
<evidence type="ECO:0000256" key="5">
    <source>
        <dbReference type="ARBA" id="ARBA00023002"/>
    </source>
</evidence>
<evidence type="ECO:0000313" key="8">
    <source>
        <dbReference type="EMBL" id="BCR06318.1"/>
    </source>
</evidence>
<evidence type="ECO:0000259" key="7">
    <source>
        <dbReference type="PROSITE" id="PS50206"/>
    </source>
</evidence>
<dbReference type="Gene3D" id="3.50.50.60">
    <property type="entry name" value="FAD/NAD(P)-binding domain"/>
    <property type="match status" value="2"/>
</dbReference>
<gene>
    <name evidence="8" type="ORF">DESUT3_33870</name>
</gene>
<proteinExistence type="inferred from homology"/>
<accession>A0ABN6E1V9</accession>
<dbReference type="InterPro" id="IPR004099">
    <property type="entry name" value="Pyr_nucl-diS_OxRdtase_dimer"/>
</dbReference>
<sequence>MQDNKRRIVIVGGVAAGMKAASRLRRLDPELEITVLERGRRVSYGACALPYYIEGLFEELDEVMQTPAGVLRDAEFFRKVKGFEVRPGTEALAVDRAAKRVRIRDLASGTESVLPYDALVLATGNRPILPPLPGIDLAGVHPLKSPEDAEQLMELAQQARHAVIVGGGLIGLEMAEALRKRGIAVTLLEMKDQVLASALDFGMAALVHRELRKNGVDLRLSEALQRIEGEAGKVTRVITAAGSYPADLVVMAIGVRPEVSLAREAGLEIGPTGAIAVNERLQTSDPAIFAAGDCAESTDLLSGKKVYVPLGSTANKHGRVVADNLCGREERFPGILGSLSVKVFDLNVARSGLSEEDARLLGRDPVTVLASAPDRAHIYPGAKPVIIKLVAERASRRLLGAQVLGSGAVDKRIDTLVAALTLGASVDQLATMDLAYAPPFASAMDPLIQAANVLRNKLDGIAASLDPLEVQQLRQQNRDALLLDVRSPAEHAEIRIPGATLIPLGALRARLAELPRDRQIIPFCKLSLRGYEAQLILQAAGFEKVRFMEGGILAWPFELETGPIREPATPEGAIEQVA</sequence>
<dbReference type="CDD" id="cd00158">
    <property type="entry name" value="RHOD"/>
    <property type="match status" value="1"/>
</dbReference>
<dbReference type="PRINTS" id="PR00411">
    <property type="entry name" value="PNDRDTASEI"/>
</dbReference>
<dbReference type="RefSeq" id="WP_221249690.1">
    <property type="nucleotide sequence ID" value="NZ_AP024355.1"/>
</dbReference>
<evidence type="ECO:0000256" key="3">
    <source>
        <dbReference type="ARBA" id="ARBA00022630"/>
    </source>
</evidence>
<dbReference type="SUPFAM" id="SSF55424">
    <property type="entry name" value="FAD/NAD-linked reductases, dimerisation (C-terminal) domain"/>
    <property type="match status" value="1"/>
</dbReference>
<dbReference type="Pfam" id="PF02852">
    <property type="entry name" value="Pyr_redox_dim"/>
    <property type="match status" value="1"/>
</dbReference>
<dbReference type="Proteomes" id="UP001319827">
    <property type="component" value="Chromosome"/>
</dbReference>
<organism evidence="8 9">
    <name type="scientific">Desulfuromonas versatilis</name>
    <dbReference type="NCBI Taxonomy" id="2802975"/>
    <lineage>
        <taxon>Bacteria</taxon>
        <taxon>Pseudomonadati</taxon>
        <taxon>Thermodesulfobacteriota</taxon>
        <taxon>Desulfuromonadia</taxon>
        <taxon>Desulfuromonadales</taxon>
        <taxon>Desulfuromonadaceae</taxon>
        <taxon>Desulfuromonas</taxon>
    </lineage>
</organism>
<dbReference type="EMBL" id="AP024355">
    <property type="protein sequence ID" value="BCR06318.1"/>
    <property type="molecule type" value="Genomic_DNA"/>
</dbReference>
<dbReference type="InterPro" id="IPR036873">
    <property type="entry name" value="Rhodanese-like_dom_sf"/>
</dbReference>
<dbReference type="InterPro" id="IPR001763">
    <property type="entry name" value="Rhodanese-like_dom"/>
</dbReference>
<keyword evidence="5" id="KW-0560">Oxidoreductase</keyword>
<feature type="domain" description="Rhodanese" evidence="7">
    <location>
        <begin position="476"/>
        <end position="561"/>
    </location>
</feature>
<evidence type="ECO:0000256" key="1">
    <source>
        <dbReference type="ARBA" id="ARBA00001974"/>
    </source>
</evidence>
<reference evidence="8 9" key="2">
    <citation type="journal article" date="2021" name="Int. J. Syst. Evol. Microbiol.">
        <title>Isolation and Polyphasic Characterization of Desulfuromonas versatilis sp. Nov., an Electrogenic Bacteria Capable of Versatile Metabolism Isolated from a Graphene Oxide-Reducing Enrichment Culture.</title>
        <authorList>
            <person name="Xie L."/>
            <person name="Yoshida N."/>
            <person name="Ishii S."/>
            <person name="Meng L."/>
        </authorList>
    </citation>
    <scope>NUCLEOTIDE SEQUENCE [LARGE SCALE GENOMIC DNA]</scope>
    <source>
        <strain evidence="8 9">NIT-T3</strain>
    </source>
</reference>
<keyword evidence="3" id="KW-0285">Flavoprotein</keyword>
<evidence type="ECO:0000256" key="6">
    <source>
        <dbReference type="ARBA" id="ARBA00023284"/>
    </source>
</evidence>
<dbReference type="InterPro" id="IPR023753">
    <property type="entry name" value="FAD/NAD-binding_dom"/>
</dbReference>
<dbReference type="SUPFAM" id="SSF51905">
    <property type="entry name" value="FAD/NAD(P)-binding domain"/>
    <property type="match status" value="1"/>
</dbReference>
<keyword evidence="9" id="KW-1185">Reference proteome</keyword>
<dbReference type="InterPro" id="IPR016156">
    <property type="entry name" value="FAD/NAD-linked_Rdtase_dimer_sf"/>
</dbReference>
<dbReference type="PANTHER" id="PTHR43429:SF1">
    <property type="entry name" value="NAD(P)H SULFUR OXIDOREDUCTASE (COA-DEPENDENT)"/>
    <property type="match status" value="1"/>
</dbReference>
<dbReference type="Pfam" id="PF07992">
    <property type="entry name" value="Pyr_redox_2"/>
    <property type="match status" value="1"/>
</dbReference>
<keyword evidence="4" id="KW-0274">FAD</keyword>
<evidence type="ECO:0000313" key="9">
    <source>
        <dbReference type="Proteomes" id="UP001319827"/>
    </source>
</evidence>
<protein>
    <submittedName>
        <fullName evidence="8">Pyridine nucleotide-disulfide oxidoreductase</fullName>
    </submittedName>
</protein>